<evidence type="ECO:0000313" key="4">
    <source>
        <dbReference type="Proteomes" id="UP001486626"/>
    </source>
</evidence>
<dbReference type="PANTHER" id="PTHR42942">
    <property type="entry name" value="6-O-METHYLGUANINE DNA METHYLTRANSFERASE"/>
    <property type="match status" value="1"/>
</dbReference>
<name>A0ABU9LD21_9XANT</name>
<dbReference type="Gene3D" id="1.10.10.10">
    <property type="entry name" value="Winged helix-like DNA-binding domain superfamily/Winged helix DNA-binding domain"/>
    <property type="match status" value="1"/>
</dbReference>
<sequence>MSPRRPPTASASAPVATAAAEAHARILATIRAIPPGQVRGYGEVAMLAGLPGRARLVARLLGGNTDAALPWHRVLRSDGRIAFPEGSRGYREQCQRLRAEGVAVQGGRVKRAPASARDLDAEVWGPR</sequence>
<dbReference type="EMBL" id="JAQJCQ010000007">
    <property type="protein sequence ID" value="MEL4891710.1"/>
    <property type="molecule type" value="Genomic_DNA"/>
</dbReference>
<comment type="caution">
    <text evidence="3">The sequence shown here is derived from an EMBL/GenBank/DDBJ whole genome shotgun (WGS) entry which is preliminary data.</text>
</comment>
<evidence type="ECO:0000259" key="2">
    <source>
        <dbReference type="Pfam" id="PF01035"/>
    </source>
</evidence>
<gene>
    <name evidence="3" type="ORF">PIQ37_09760</name>
</gene>
<dbReference type="PANTHER" id="PTHR42942:SF1">
    <property type="entry name" value="ALKYLTRANSFERASE-LIKE PROTEIN 1"/>
    <property type="match status" value="1"/>
</dbReference>
<dbReference type="Proteomes" id="UP001486626">
    <property type="component" value="Unassembled WGS sequence"/>
</dbReference>
<keyword evidence="1" id="KW-0227">DNA damage</keyword>
<evidence type="ECO:0000313" key="3">
    <source>
        <dbReference type="EMBL" id="MEL4891710.1"/>
    </source>
</evidence>
<evidence type="ECO:0000256" key="1">
    <source>
        <dbReference type="ARBA" id="ARBA00022763"/>
    </source>
</evidence>
<dbReference type="CDD" id="cd06445">
    <property type="entry name" value="ATase"/>
    <property type="match status" value="1"/>
</dbReference>
<dbReference type="InterPro" id="IPR036217">
    <property type="entry name" value="MethylDNA_cys_MeTrfase_DNAb"/>
</dbReference>
<dbReference type="InterPro" id="IPR052520">
    <property type="entry name" value="ATL_DNA_repair"/>
</dbReference>
<feature type="domain" description="Methylated-DNA-[protein]-cysteine S-methyltransferase DNA binding" evidence="2">
    <location>
        <begin position="23"/>
        <end position="102"/>
    </location>
</feature>
<dbReference type="SUPFAM" id="SSF46767">
    <property type="entry name" value="Methylated DNA-protein cysteine methyltransferase, C-terminal domain"/>
    <property type="match status" value="1"/>
</dbReference>
<dbReference type="InterPro" id="IPR014048">
    <property type="entry name" value="MethylDNA_cys_MeTrfase_DNA-bd"/>
</dbReference>
<keyword evidence="4" id="KW-1185">Reference proteome</keyword>
<dbReference type="RefSeq" id="WP_342073316.1">
    <property type="nucleotide sequence ID" value="NZ_JAQJCQ010000007.1"/>
</dbReference>
<organism evidence="3 4">
    <name type="scientific">Xanthomonas protegens</name>
    <dbReference type="NCBI Taxonomy" id="3380705"/>
    <lineage>
        <taxon>Bacteria</taxon>
        <taxon>Pseudomonadati</taxon>
        <taxon>Pseudomonadota</taxon>
        <taxon>Gammaproteobacteria</taxon>
        <taxon>Lysobacterales</taxon>
        <taxon>Lysobacteraceae</taxon>
        <taxon>Xanthomonas</taxon>
    </lineage>
</organism>
<accession>A0ABU9LD21</accession>
<dbReference type="Pfam" id="PF01035">
    <property type="entry name" value="DNA_binding_1"/>
    <property type="match status" value="1"/>
</dbReference>
<dbReference type="InterPro" id="IPR036388">
    <property type="entry name" value="WH-like_DNA-bd_sf"/>
</dbReference>
<reference evidence="3 4" key="1">
    <citation type="journal article" date="2024" name="FEMS Microbiol. Lett.">
        <title>Xanthomonas protegens sp. nov., a novel rice seed-associated bacterium, provides in vivo protection against X. oryzae pv. oryzae, the bacterial leaf blight pathogen.</title>
        <authorList>
            <person name="Rana R."/>
            <person name="Sharma A."/>
            <person name="Madhavan V.N."/>
            <person name="Korpole S."/>
            <person name="Sonti R.V."/>
            <person name="Patel H.K."/>
            <person name="Patil P.B."/>
        </authorList>
    </citation>
    <scope>NUCLEOTIDE SEQUENCE [LARGE SCALE GENOMIC DNA]</scope>
    <source>
        <strain evidence="3 4">PPL118</strain>
    </source>
</reference>
<protein>
    <submittedName>
        <fullName evidence="3">MGMT family protein</fullName>
    </submittedName>
</protein>
<proteinExistence type="predicted"/>